<keyword evidence="4" id="KW-1185">Reference proteome</keyword>
<evidence type="ECO:0000313" key="3">
    <source>
        <dbReference type="EMBL" id="OCB91667.1"/>
    </source>
</evidence>
<feature type="region of interest" description="Disordered" evidence="1">
    <location>
        <begin position="290"/>
        <end position="309"/>
    </location>
</feature>
<evidence type="ECO:0000313" key="4">
    <source>
        <dbReference type="Proteomes" id="UP000757232"/>
    </source>
</evidence>
<keyword evidence="2" id="KW-0732">Signal</keyword>
<dbReference type="OrthoDB" id="10614224at2759"/>
<proteinExistence type="predicted"/>
<accession>A0A9Q5N9M9</accession>
<feature type="compositionally biased region" description="Low complexity" evidence="1">
    <location>
        <begin position="249"/>
        <end position="265"/>
    </location>
</feature>
<gene>
    <name evidence="3" type="ORF">A7U60_g1064</name>
</gene>
<evidence type="ECO:0008006" key="5">
    <source>
        <dbReference type="Google" id="ProtNLM"/>
    </source>
</evidence>
<dbReference type="EMBL" id="LNZH02000073">
    <property type="protein sequence ID" value="OCB91667.1"/>
    <property type="molecule type" value="Genomic_DNA"/>
</dbReference>
<dbReference type="Proteomes" id="UP000757232">
    <property type="component" value="Unassembled WGS sequence"/>
</dbReference>
<feature type="region of interest" description="Disordered" evidence="1">
    <location>
        <begin position="103"/>
        <end position="133"/>
    </location>
</feature>
<dbReference type="AlphaFoldDB" id="A0A9Q5N9M9"/>
<protein>
    <recommendedName>
        <fullName evidence="5">Transmembrane protein</fullName>
    </recommendedName>
</protein>
<sequence>MRLSYSSSILLCALWALAPFCSLSSARSVYVQDRRDASVLLPLSAKDGLQTLTRGAGESLTDAPGEAVADELDSRRRWHASSEDAGSRVAPWEDSQSLDADTLRSYEDGTPNSDNSDPESDSGEKDFTSSPAPIHQGRWRAGILGILAAMALTSVLGYSAYTRRERLKELIAQLPPIPFSLNRLKYIQLPTLSIPTLSVPQRTRRRRLRRAKAGFRPHVSRHRTWADMEGGLLYDYDYDGDYERERGSPLDLPGSSSPTSSSSDSYAQEAEAFDLGADEDFMIGAPRRQSLSPAVTSRAIPGGKSRKGTGMERVLGRWKRSGTGKGAKKGRRSAIASGSASAGESTILFAVGDGDEDLEMELETDEALPLAPTPHRYQSGMGVMKGYGSAG</sequence>
<comment type="caution">
    <text evidence="3">The sequence shown here is derived from an EMBL/GenBank/DDBJ whole genome shotgun (WGS) entry which is preliminary data.</text>
</comment>
<evidence type="ECO:0000256" key="1">
    <source>
        <dbReference type="SAM" id="MobiDB-lite"/>
    </source>
</evidence>
<feature type="chain" id="PRO_5040152281" description="Transmembrane protein" evidence="2">
    <location>
        <begin position="27"/>
        <end position="391"/>
    </location>
</feature>
<name>A0A9Q5N9M9_SANBA</name>
<organism evidence="3 4">
    <name type="scientific">Sanghuangporus baumii</name>
    <name type="common">Phellinus baumii</name>
    <dbReference type="NCBI Taxonomy" id="108892"/>
    <lineage>
        <taxon>Eukaryota</taxon>
        <taxon>Fungi</taxon>
        <taxon>Dikarya</taxon>
        <taxon>Basidiomycota</taxon>
        <taxon>Agaricomycotina</taxon>
        <taxon>Agaricomycetes</taxon>
        <taxon>Hymenochaetales</taxon>
        <taxon>Hymenochaetaceae</taxon>
        <taxon>Sanghuangporus</taxon>
    </lineage>
</organism>
<feature type="region of interest" description="Disordered" evidence="1">
    <location>
        <begin position="317"/>
        <end position="338"/>
    </location>
</feature>
<feature type="region of interest" description="Disordered" evidence="1">
    <location>
        <begin position="366"/>
        <end position="391"/>
    </location>
</feature>
<evidence type="ECO:0000256" key="2">
    <source>
        <dbReference type="SAM" id="SignalP"/>
    </source>
</evidence>
<feature type="region of interest" description="Disordered" evidence="1">
    <location>
        <begin position="245"/>
        <end position="267"/>
    </location>
</feature>
<reference evidence="3" key="1">
    <citation type="submission" date="2016-06" db="EMBL/GenBank/DDBJ databases">
        <title>Draft Genome sequence of the fungus Inonotus baumii.</title>
        <authorList>
            <person name="Zhu H."/>
            <person name="Lin W."/>
        </authorList>
    </citation>
    <scope>NUCLEOTIDE SEQUENCE</scope>
    <source>
        <strain evidence="3">821</strain>
    </source>
</reference>
<feature type="compositionally biased region" description="Basic residues" evidence="1">
    <location>
        <begin position="317"/>
        <end position="332"/>
    </location>
</feature>
<feature type="signal peptide" evidence="2">
    <location>
        <begin position="1"/>
        <end position="26"/>
    </location>
</feature>